<gene>
    <name evidence="7" type="ORF">RZO55_15155</name>
</gene>
<reference evidence="7 8" key="1">
    <citation type="submission" date="2023-10" db="EMBL/GenBank/DDBJ databases">
        <title>A novel Glycoside Hydrolase 43-Like Enzyme from Clostrdium boliviensis is an Endo-xylanase, and a Candidate for Xylooligosaccharides Production from Different Xylan Substrates.</title>
        <authorList>
            <person name="Alvarez M.T."/>
            <person name="Rocabado-Villegas L.R."/>
            <person name="Salas-Veizaga D.M."/>
            <person name="Linares-Pasten J.A."/>
            <person name="Gudmundsdottir E.E."/>
            <person name="Hreggvidsson G.O."/>
            <person name="Adlercreutz P."/>
            <person name="Nordberg Karlsson E."/>
        </authorList>
    </citation>
    <scope>NUCLEOTIDE SEQUENCE [LARGE SCALE GENOMIC DNA]</scope>
    <source>
        <strain evidence="7 8">E-1</strain>
    </source>
</reference>
<evidence type="ECO:0000256" key="4">
    <source>
        <dbReference type="ARBA" id="ARBA00022989"/>
    </source>
</evidence>
<comment type="subcellular location">
    <subcellularLocation>
        <location evidence="1">Cell membrane</location>
        <topology evidence="1">Multi-pass membrane protein</topology>
    </subcellularLocation>
</comment>
<sequence>MIRFLLRCKQIYDKYTKDEMTVYAAQASYFTIIAAFPFMMLLLAMIQFIPSITKANLLQLLVTVIPSTLEIDSVIVNVIEDLYTKSPAAILSVTAIAAIWSASKGMLSIERGLNRVFGQEKKRGYFMTRVVCAGYTVVFIIICTLTLVLLVLGSSIQAFMNRHFPILAEITQHVISFRTMLLFILTLCFAMLYTYVPEKKQHFTRQLPGAVFSTLGWIAFSFAFSIYFSNFSNYSVMYGSLTAIVLIMLWLYSCICILFFGAEINYYYSENRKE</sequence>
<evidence type="ECO:0000256" key="2">
    <source>
        <dbReference type="ARBA" id="ARBA00022475"/>
    </source>
</evidence>
<protein>
    <submittedName>
        <fullName evidence="7">YihY/virulence factor BrkB family protein</fullName>
    </submittedName>
</protein>
<feature type="transmembrane region" description="Helical" evidence="6">
    <location>
        <begin position="88"/>
        <end position="109"/>
    </location>
</feature>
<name>A0ABU4GMR4_9CLOT</name>
<feature type="transmembrane region" description="Helical" evidence="6">
    <location>
        <begin position="207"/>
        <end position="228"/>
    </location>
</feature>
<proteinExistence type="predicted"/>
<comment type="caution">
    <text evidence="7">The sequence shown here is derived from an EMBL/GenBank/DDBJ whole genome shotgun (WGS) entry which is preliminary data.</text>
</comment>
<evidence type="ECO:0000256" key="1">
    <source>
        <dbReference type="ARBA" id="ARBA00004651"/>
    </source>
</evidence>
<evidence type="ECO:0000256" key="5">
    <source>
        <dbReference type="ARBA" id="ARBA00023136"/>
    </source>
</evidence>
<accession>A0ABU4GMR4</accession>
<dbReference type="Proteomes" id="UP001276854">
    <property type="component" value="Unassembled WGS sequence"/>
</dbReference>
<evidence type="ECO:0000256" key="6">
    <source>
        <dbReference type="SAM" id="Phobius"/>
    </source>
</evidence>
<dbReference type="PIRSF" id="PIRSF035875">
    <property type="entry name" value="RNase_BN"/>
    <property type="match status" value="1"/>
</dbReference>
<keyword evidence="5 6" id="KW-0472">Membrane</keyword>
<dbReference type="InterPro" id="IPR017039">
    <property type="entry name" value="Virul_fac_BrkB"/>
</dbReference>
<dbReference type="PANTHER" id="PTHR30213">
    <property type="entry name" value="INNER MEMBRANE PROTEIN YHJD"/>
    <property type="match status" value="1"/>
</dbReference>
<dbReference type="PANTHER" id="PTHR30213:SF0">
    <property type="entry name" value="UPF0761 MEMBRANE PROTEIN YIHY"/>
    <property type="match status" value="1"/>
</dbReference>
<dbReference type="NCBIfam" id="TIGR00765">
    <property type="entry name" value="yihY_not_rbn"/>
    <property type="match status" value="1"/>
</dbReference>
<keyword evidence="2" id="KW-1003">Cell membrane</keyword>
<organism evidence="7 8">
    <name type="scientific">Clostridium boliviensis</name>
    <dbReference type="NCBI Taxonomy" id="318465"/>
    <lineage>
        <taxon>Bacteria</taxon>
        <taxon>Bacillati</taxon>
        <taxon>Bacillota</taxon>
        <taxon>Clostridia</taxon>
        <taxon>Eubacteriales</taxon>
        <taxon>Clostridiaceae</taxon>
        <taxon>Clostridium</taxon>
    </lineage>
</organism>
<keyword evidence="3 6" id="KW-0812">Transmembrane</keyword>
<dbReference type="Pfam" id="PF03631">
    <property type="entry name" value="Virul_fac_BrkB"/>
    <property type="match status" value="1"/>
</dbReference>
<evidence type="ECO:0000313" key="7">
    <source>
        <dbReference type="EMBL" id="MDW2798911.1"/>
    </source>
</evidence>
<feature type="transmembrane region" description="Helical" evidence="6">
    <location>
        <begin position="21"/>
        <end position="49"/>
    </location>
</feature>
<feature type="transmembrane region" description="Helical" evidence="6">
    <location>
        <begin position="130"/>
        <end position="155"/>
    </location>
</feature>
<evidence type="ECO:0000256" key="3">
    <source>
        <dbReference type="ARBA" id="ARBA00022692"/>
    </source>
</evidence>
<feature type="transmembrane region" description="Helical" evidence="6">
    <location>
        <begin position="175"/>
        <end position="195"/>
    </location>
</feature>
<evidence type="ECO:0000313" key="8">
    <source>
        <dbReference type="Proteomes" id="UP001276854"/>
    </source>
</evidence>
<keyword evidence="4 6" id="KW-1133">Transmembrane helix</keyword>
<dbReference type="EMBL" id="JAWONS010000240">
    <property type="protein sequence ID" value="MDW2798911.1"/>
    <property type="molecule type" value="Genomic_DNA"/>
</dbReference>
<feature type="transmembrane region" description="Helical" evidence="6">
    <location>
        <begin position="240"/>
        <end position="268"/>
    </location>
</feature>
<dbReference type="RefSeq" id="WP_318065113.1">
    <property type="nucleotide sequence ID" value="NZ_JAWONS010000240.1"/>
</dbReference>
<keyword evidence="8" id="KW-1185">Reference proteome</keyword>